<dbReference type="AlphaFoldDB" id="A0A5J5A7J2"/>
<name>A0A5J5A7J2_9ASTE</name>
<keyword evidence="2" id="KW-1185">Reference proteome</keyword>
<accession>A0A5J5A7J2</accession>
<gene>
    <name evidence="1" type="ORF">F0562_007271</name>
</gene>
<evidence type="ECO:0000313" key="1">
    <source>
        <dbReference type="EMBL" id="KAA8525411.1"/>
    </source>
</evidence>
<dbReference type="Proteomes" id="UP000325577">
    <property type="component" value="Linkage Group LG3"/>
</dbReference>
<proteinExistence type="predicted"/>
<evidence type="ECO:0000313" key="2">
    <source>
        <dbReference type="Proteomes" id="UP000325577"/>
    </source>
</evidence>
<sequence length="77" mass="8987">MESKYISSPHLHHGTRFVKELVLSKNLKKNIVNTLTDTYDILGRWVILSFRPMQFILQSNMISPFLFINSSPPLRLL</sequence>
<reference evidence="1 2" key="1">
    <citation type="submission" date="2019-09" db="EMBL/GenBank/DDBJ databases">
        <title>A chromosome-level genome assembly of the Chinese tupelo Nyssa sinensis.</title>
        <authorList>
            <person name="Yang X."/>
            <person name="Kang M."/>
            <person name="Yang Y."/>
            <person name="Xiong H."/>
            <person name="Wang M."/>
            <person name="Zhang Z."/>
            <person name="Wang Z."/>
            <person name="Wu H."/>
            <person name="Ma T."/>
            <person name="Liu J."/>
            <person name="Xi Z."/>
        </authorList>
    </citation>
    <scope>NUCLEOTIDE SEQUENCE [LARGE SCALE GENOMIC DNA]</scope>
    <source>
        <strain evidence="1">J267</strain>
        <tissue evidence="1">Leaf</tissue>
    </source>
</reference>
<protein>
    <submittedName>
        <fullName evidence="1">Uncharacterized protein</fullName>
    </submittedName>
</protein>
<organism evidence="1 2">
    <name type="scientific">Nyssa sinensis</name>
    <dbReference type="NCBI Taxonomy" id="561372"/>
    <lineage>
        <taxon>Eukaryota</taxon>
        <taxon>Viridiplantae</taxon>
        <taxon>Streptophyta</taxon>
        <taxon>Embryophyta</taxon>
        <taxon>Tracheophyta</taxon>
        <taxon>Spermatophyta</taxon>
        <taxon>Magnoliopsida</taxon>
        <taxon>eudicotyledons</taxon>
        <taxon>Gunneridae</taxon>
        <taxon>Pentapetalae</taxon>
        <taxon>asterids</taxon>
        <taxon>Cornales</taxon>
        <taxon>Nyssaceae</taxon>
        <taxon>Nyssa</taxon>
    </lineage>
</organism>
<dbReference type="EMBL" id="CM018046">
    <property type="protein sequence ID" value="KAA8525411.1"/>
    <property type="molecule type" value="Genomic_DNA"/>
</dbReference>